<organism evidence="2 3">
    <name type="scientific">Catellatospora coxensis</name>
    <dbReference type="NCBI Taxonomy" id="310354"/>
    <lineage>
        <taxon>Bacteria</taxon>
        <taxon>Bacillati</taxon>
        <taxon>Actinomycetota</taxon>
        <taxon>Actinomycetes</taxon>
        <taxon>Micromonosporales</taxon>
        <taxon>Micromonosporaceae</taxon>
        <taxon>Catellatospora</taxon>
    </lineage>
</organism>
<protein>
    <submittedName>
        <fullName evidence="2">Uncharacterized protein</fullName>
    </submittedName>
</protein>
<evidence type="ECO:0000313" key="3">
    <source>
        <dbReference type="Proteomes" id="UP000630887"/>
    </source>
</evidence>
<dbReference type="AlphaFoldDB" id="A0A8J3KV56"/>
<comment type="caution">
    <text evidence="2">The sequence shown here is derived from an EMBL/GenBank/DDBJ whole genome shotgun (WGS) entry which is preliminary data.</text>
</comment>
<feature type="region of interest" description="Disordered" evidence="1">
    <location>
        <begin position="1"/>
        <end position="37"/>
    </location>
</feature>
<name>A0A8J3KV56_9ACTN</name>
<feature type="compositionally biased region" description="Low complexity" evidence="1">
    <location>
        <begin position="24"/>
        <end position="37"/>
    </location>
</feature>
<sequence length="227" mass="23674">MFAGGCSAAAPAGPAGPSAPPASPTAAAPSPTPSFSPNQLMETAMITDELLLSVVDLPGRQERAVDDHWWKGFPAGIVTACGERPASSTADAGDALTHVRSWIVAADQSAENFGVVAQEVLVLPKEKAKDVVAKAESLLGKCKSYRDAGVTYTKIAVRDIDLTSTAYSATAACFTSNADKKVNCYTYFGRGSVAVVIHTYGPDQKRTEALTDDVKSAVELQLAQLPA</sequence>
<reference evidence="2 3" key="1">
    <citation type="submission" date="2021-01" db="EMBL/GenBank/DDBJ databases">
        <title>Whole genome shotgun sequence of Catellatospora coxensis NBRC 107359.</title>
        <authorList>
            <person name="Komaki H."/>
            <person name="Tamura T."/>
        </authorList>
    </citation>
    <scope>NUCLEOTIDE SEQUENCE [LARGE SCALE GENOMIC DNA]</scope>
    <source>
        <strain evidence="2 3">NBRC 107359</strain>
    </source>
</reference>
<dbReference type="EMBL" id="BONI01000004">
    <property type="protein sequence ID" value="GIG03969.1"/>
    <property type="molecule type" value="Genomic_DNA"/>
</dbReference>
<accession>A0A8J3KV56</accession>
<dbReference type="Proteomes" id="UP000630887">
    <property type="component" value="Unassembled WGS sequence"/>
</dbReference>
<proteinExistence type="predicted"/>
<gene>
    <name evidence="2" type="ORF">Cco03nite_06690</name>
</gene>
<evidence type="ECO:0000256" key="1">
    <source>
        <dbReference type="SAM" id="MobiDB-lite"/>
    </source>
</evidence>
<feature type="compositionally biased region" description="Low complexity" evidence="1">
    <location>
        <begin position="7"/>
        <end position="16"/>
    </location>
</feature>
<evidence type="ECO:0000313" key="2">
    <source>
        <dbReference type="EMBL" id="GIG03969.1"/>
    </source>
</evidence>
<keyword evidence="3" id="KW-1185">Reference proteome</keyword>